<dbReference type="FunFam" id="2.60.40.10:FF:000877">
    <property type="entry name" value="CLUMA_CG002357, isoform A"/>
    <property type="match status" value="1"/>
</dbReference>
<dbReference type="GO" id="GO:0043025">
    <property type="term" value="C:neuronal cell body"/>
    <property type="evidence" value="ECO:0007669"/>
    <property type="project" value="TreeGrafter"/>
</dbReference>
<dbReference type="PANTHER" id="PTHR45080">
    <property type="entry name" value="CONTACTIN 5"/>
    <property type="match status" value="1"/>
</dbReference>
<reference evidence="5" key="1">
    <citation type="submission" date="2018-07" db="EMBL/GenBank/DDBJ databases">
        <authorList>
            <person name="Quirk P.G."/>
            <person name="Krulwich T.A."/>
        </authorList>
    </citation>
    <scope>NUCLEOTIDE SEQUENCE</scope>
</reference>
<dbReference type="CDD" id="cd00096">
    <property type="entry name" value="Ig"/>
    <property type="match status" value="1"/>
</dbReference>
<dbReference type="EMBL" id="UFQT01002201">
    <property type="protein sequence ID" value="SSX32912.1"/>
    <property type="molecule type" value="Genomic_DNA"/>
</dbReference>
<dbReference type="VEuPathDB" id="VectorBase:CSON005657"/>
<name>A0A336MR46_CULSO</name>
<proteinExistence type="predicted"/>
<accession>A0A336MR46</accession>
<keyword evidence="3" id="KW-0812">Transmembrane</keyword>
<dbReference type="GO" id="GO:0030424">
    <property type="term" value="C:axon"/>
    <property type="evidence" value="ECO:0007669"/>
    <property type="project" value="TreeGrafter"/>
</dbReference>
<dbReference type="InterPro" id="IPR013098">
    <property type="entry name" value="Ig_I-set"/>
</dbReference>
<dbReference type="PROSITE" id="PS50835">
    <property type="entry name" value="IG_LIKE"/>
    <property type="match status" value="1"/>
</dbReference>
<dbReference type="GO" id="GO:0005886">
    <property type="term" value="C:plasma membrane"/>
    <property type="evidence" value="ECO:0007669"/>
    <property type="project" value="TreeGrafter"/>
</dbReference>
<dbReference type="InterPro" id="IPR003599">
    <property type="entry name" value="Ig_sub"/>
</dbReference>
<dbReference type="SUPFAM" id="SSF48726">
    <property type="entry name" value="Immunoglobulin"/>
    <property type="match status" value="1"/>
</dbReference>
<dbReference type="GO" id="GO:0007156">
    <property type="term" value="P:homophilic cell adhesion via plasma membrane adhesion molecules"/>
    <property type="evidence" value="ECO:0007669"/>
    <property type="project" value="TreeGrafter"/>
</dbReference>
<keyword evidence="2" id="KW-0393">Immunoglobulin domain</keyword>
<evidence type="ECO:0000256" key="2">
    <source>
        <dbReference type="ARBA" id="ARBA00023319"/>
    </source>
</evidence>
<evidence type="ECO:0000256" key="1">
    <source>
        <dbReference type="ARBA" id="ARBA00022737"/>
    </source>
</evidence>
<dbReference type="OMA" id="HAPETDI"/>
<dbReference type="InterPro" id="IPR050958">
    <property type="entry name" value="Cell_Adh-Cytoskel_Orgn"/>
</dbReference>
<dbReference type="GO" id="GO:0008046">
    <property type="term" value="F:axon guidance receptor activity"/>
    <property type="evidence" value="ECO:0007669"/>
    <property type="project" value="TreeGrafter"/>
</dbReference>
<gene>
    <name evidence="5" type="primary">CSON005657</name>
</gene>
<dbReference type="InterPro" id="IPR003961">
    <property type="entry name" value="FN3_dom"/>
</dbReference>
<dbReference type="InterPro" id="IPR007110">
    <property type="entry name" value="Ig-like_dom"/>
</dbReference>
<keyword evidence="1" id="KW-0677">Repeat</keyword>
<dbReference type="AlphaFoldDB" id="A0A336MR46"/>
<dbReference type="GO" id="GO:0050808">
    <property type="term" value="P:synapse organization"/>
    <property type="evidence" value="ECO:0007669"/>
    <property type="project" value="TreeGrafter"/>
</dbReference>
<dbReference type="InterPro" id="IPR036179">
    <property type="entry name" value="Ig-like_dom_sf"/>
</dbReference>
<keyword evidence="3" id="KW-0472">Membrane</keyword>
<dbReference type="SMART" id="SM00409">
    <property type="entry name" value="IG"/>
    <property type="match status" value="1"/>
</dbReference>
<dbReference type="PANTHER" id="PTHR45080:SF33">
    <property type="entry name" value="IG-LIKE DOMAIN-CONTAINING PROTEIN"/>
    <property type="match status" value="1"/>
</dbReference>
<protein>
    <submittedName>
        <fullName evidence="5">CSON005657 protein</fullName>
    </submittedName>
</protein>
<organism evidence="5">
    <name type="scientific">Culicoides sonorensis</name>
    <name type="common">Biting midge</name>
    <dbReference type="NCBI Taxonomy" id="179676"/>
    <lineage>
        <taxon>Eukaryota</taxon>
        <taxon>Metazoa</taxon>
        <taxon>Ecdysozoa</taxon>
        <taxon>Arthropoda</taxon>
        <taxon>Hexapoda</taxon>
        <taxon>Insecta</taxon>
        <taxon>Pterygota</taxon>
        <taxon>Neoptera</taxon>
        <taxon>Endopterygota</taxon>
        <taxon>Diptera</taxon>
        <taxon>Nematocera</taxon>
        <taxon>Chironomoidea</taxon>
        <taxon>Ceratopogonidae</taxon>
        <taxon>Ceratopogoninae</taxon>
        <taxon>Culicoides</taxon>
        <taxon>Monoculicoides</taxon>
    </lineage>
</organism>
<evidence type="ECO:0000259" key="4">
    <source>
        <dbReference type="PROSITE" id="PS50835"/>
    </source>
</evidence>
<dbReference type="SUPFAM" id="SSF49265">
    <property type="entry name" value="Fibronectin type III"/>
    <property type="match status" value="1"/>
</dbReference>
<dbReference type="InterPro" id="IPR003598">
    <property type="entry name" value="Ig_sub2"/>
</dbReference>
<dbReference type="InterPro" id="IPR013783">
    <property type="entry name" value="Ig-like_fold"/>
</dbReference>
<dbReference type="Pfam" id="PF07679">
    <property type="entry name" value="I-set"/>
    <property type="match status" value="1"/>
</dbReference>
<evidence type="ECO:0000313" key="5">
    <source>
        <dbReference type="EMBL" id="SSX32912.1"/>
    </source>
</evidence>
<dbReference type="SMART" id="SM00408">
    <property type="entry name" value="IGc2"/>
    <property type="match status" value="1"/>
</dbReference>
<feature type="transmembrane region" description="Helical" evidence="3">
    <location>
        <begin position="314"/>
        <end position="331"/>
    </location>
</feature>
<dbReference type="InterPro" id="IPR036116">
    <property type="entry name" value="FN3_sf"/>
</dbReference>
<dbReference type="Gene3D" id="2.60.40.10">
    <property type="entry name" value="Immunoglobulins"/>
    <property type="match status" value="2"/>
</dbReference>
<keyword evidence="3" id="KW-1133">Transmembrane helix</keyword>
<feature type="domain" description="Ig-like" evidence="4">
    <location>
        <begin position="17"/>
        <end position="105"/>
    </location>
</feature>
<dbReference type="CDD" id="cd00063">
    <property type="entry name" value="FN3"/>
    <property type="match status" value="1"/>
</dbReference>
<evidence type="ECO:0000256" key="3">
    <source>
        <dbReference type="SAM" id="Phobius"/>
    </source>
</evidence>
<sequence length="339" mass="38238">MSEGNTDGCLLFVKNPPEINVENSVVFSGEGQEAVLVCIVHGESQPEVTWYKDTMQIDQTERYTLESRGARNTLLIRRVHAQDFGNYSCVADNQLGKSRKTITLTGKPRAAIFRSTPLSQWKDKYNISWTVDSYSPIEEYRLYYKMLADDVIDIKHPVDPTYFDKTGSISGTSFLGTKQSSSSSNGYNFNALDIHDKPDYNNLYGGVHYPGTFSTNTFGSLSRTEWRDVVLPAVIYSHHYTQGMSYFIRGLEPDQQYEAKVQSRNRYGWSDFSERFVFSTSHTDTEILGLGVTHYGSSSSDSIIFNCNSRTNTIINFAILCVLSLINLILFSSSDSVFV</sequence>